<protein>
    <submittedName>
        <fullName evidence="1">Uncharacterized protein</fullName>
    </submittedName>
</protein>
<evidence type="ECO:0000313" key="2">
    <source>
        <dbReference type="Proteomes" id="UP000003257"/>
    </source>
</evidence>
<reference evidence="1 2" key="1">
    <citation type="submission" date="2007-11" db="EMBL/GenBank/DDBJ databases">
        <authorList>
            <person name="Wagner-Dobler I."/>
            <person name="Ferriera S."/>
            <person name="Johnson J."/>
            <person name="Kravitz S."/>
            <person name="Beeson K."/>
            <person name="Sutton G."/>
            <person name="Rogers Y.-H."/>
            <person name="Friedman R."/>
            <person name="Frazier M."/>
            <person name="Venter J.C."/>
        </authorList>
    </citation>
    <scope>NUCLEOTIDE SEQUENCE [LARGE SCALE GENOMIC DNA]</scope>
    <source>
        <strain evidence="1 2">HEL-45</strain>
    </source>
</reference>
<evidence type="ECO:0000313" key="1">
    <source>
        <dbReference type="EMBL" id="EDQ06006.1"/>
    </source>
</evidence>
<proteinExistence type="predicted"/>
<gene>
    <name evidence="1" type="ORF">OIHEL45_04310</name>
</gene>
<sequence>MIFLSVGAVAGGAANPEFWSGQVMQLTCVSCAS</sequence>
<dbReference type="Proteomes" id="UP000003257">
    <property type="component" value="Unassembled WGS sequence"/>
</dbReference>
<comment type="caution">
    <text evidence="1">The sequence shown here is derived from an EMBL/GenBank/DDBJ whole genome shotgun (WGS) entry which is preliminary data.</text>
</comment>
<keyword evidence="2" id="KW-1185">Reference proteome</keyword>
<name>A0ABM9X9G0_9RHOB</name>
<accession>A0ABM9X9G0</accession>
<dbReference type="EMBL" id="ABID01000001">
    <property type="protein sequence ID" value="EDQ06006.1"/>
    <property type="molecule type" value="Genomic_DNA"/>
</dbReference>
<organism evidence="1 2">
    <name type="scientific">Sulfitobacter indolifex HEL-45</name>
    <dbReference type="NCBI Taxonomy" id="391624"/>
    <lineage>
        <taxon>Bacteria</taxon>
        <taxon>Pseudomonadati</taxon>
        <taxon>Pseudomonadota</taxon>
        <taxon>Alphaproteobacteria</taxon>
        <taxon>Rhodobacterales</taxon>
        <taxon>Roseobacteraceae</taxon>
        <taxon>Sulfitobacter</taxon>
    </lineage>
</organism>